<proteinExistence type="predicted"/>
<dbReference type="Proteomes" id="UP001141327">
    <property type="component" value="Unassembled WGS sequence"/>
</dbReference>
<feature type="region of interest" description="Disordered" evidence="1">
    <location>
        <begin position="239"/>
        <end position="260"/>
    </location>
</feature>
<evidence type="ECO:0000313" key="2">
    <source>
        <dbReference type="EMBL" id="KAJ4456492.1"/>
    </source>
</evidence>
<comment type="caution">
    <text evidence="2">The sequence shown here is derived from an EMBL/GenBank/DDBJ whole genome shotgun (WGS) entry which is preliminary data.</text>
</comment>
<keyword evidence="3" id="KW-1185">Reference proteome</keyword>
<protein>
    <submittedName>
        <fullName evidence="2">Uncharacterized protein</fullName>
    </submittedName>
</protein>
<evidence type="ECO:0000256" key="1">
    <source>
        <dbReference type="SAM" id="MobiDB-lite"/>
    </source>
</evidence>
<sequence>MDKDTPFDLPCGGPLGRVPFLNLAFSLAQRRPVLGICCPDLSGSRGCSTWLSEPQVHQSLSRTSNCPTAFSDWPRLAAASAQLPQLAVLIMLQIYRLFSVRWLLERLKLEEGSLPRMERFELMGPVPPELRLGDFFDKLTKWFPGAAAPPHHPMFSPSLVFIMYWALRRVWEFPFGSPRPLSRQVRGAPAGAELASSSMPDGIIGRGLRRRALCGVSTKKRRGFVPPRCGAIAVTRMGRAAEEDGGKSPPSEPDCGTIIA</sequence>
<evidence type="ECO:0000313" key="3">
    <source>
        <dbReference type="Proteomes" id="UP001141327"/>
    </source>
</evidence>
<gene>
    <name evidence="2" type="ORF">PAPYR_8221</name>
</gene>
<accession>A0ABQ8UB11</accession>
<reference evidence="2" key="1">
    <citation type="journal article" date="2022" name="bioRxiv">
        <title>Genomics of Preaxostyla Flagellates Illuminates Evolutionary Transitions and the Path Towards Mitochondrial Loss.</title>
        <authorList>
            <person name="Novak L.V.F."/>
            <person name="Treitli S.C."/>
            <person name="Pyrih J."/>
            <person name="Halakuc P."/>
            <person name="Pipaliya S.V."/>
            <person name="Vacek V."/>
            <person name="Brzon O."/>
            <person name="Soukal P."/>
            <person name="Eme L."/>
            <person name="Dacks J.B."/>
            <person name="Karnkowska A."/>
            <person name="Elias M."/>
            <person name="Hampl V."/>
        </authorList>
    </citation>
    <scope>NUCLEOTIDE SEQUENCE</scope>
    <source>
        <strain evidence="2">RCP-MX</strain>
    </source>
</reference>
<dbReference type="EMBL" id="JAPMOS010000068">
    <property type="protein sequence ID" value="KAJ4456492.1"/>
    <property type="molecule type" value="Genomic_DNA"/>
</dbReference>
<organism evidence="2 3">
    <name type="scientific">Paratrimastix pyriformis</name>
    <dbReference type="NCBI Taxonomy" id="342808"/>
    <lineage>
        <taxon>Eukaryota</taxon>
        <taxon>Metamonada</taxon>
        <taxon>Preaxostyla</taxon>
        <taxon>Paratrimastigidae</taxon>
        <taxon>Paratrimastix</taxon>
    </lineage>
</organism>
<name>A0ABQ8UB11_9EUKA</name>